<evidence type="ECO:0000313" key="11">
    <source>
        <dbReference type="EMBL" id="MDX6805952.1"/>
    </source>
</evidence>
<comment type="caution">
    <text evidence="11">The sequence shown here is derived from an EMBL/GenBank/DDBJ whole genome shotgun (WGS) entry which is preliminary data.</text>
</comment>
<feature type="transmembrane region" description="Helical" evidence="9">
    <location>
        <begin position="14"/>
        <end position="33"/>
    </location>
</feature>
<evidence type="ECO:0000256" key="2">
    <source>
        <dbReference type="ARBA" id="ARBA00022448"/>
    </source>
</evidence>
<keyword evidence="7 9" id="KW-0472">Membrane</keyword>
<comment type="similarity">
    <text evidence="8 9">Belongs to the TRAP transporter small permease family.</text>
</comment>
<feature type="transmembrane region" description="Helical" evidence="9">
    <location>
        <begin position="92"/>
        <end position="113"/>
    </location>
</feature>
<accession>A0ABU4RMA7</accession>
<dbReference type="InterPro" id="IPR007387">
    <property type="entry name" value="TRAP_DctQ"/>
</dbReference>
<evidence type="ECO:0000256" key="5">
    <source>
        <dbReference type="ARBA" id="ARBA00022692"/>
    </source>
</evidence>
<protein>
    <recommendedName>
        <fullName evidence="9">TRAP transporter small permease protein</fullName>
    </recommendedName>
</protein>
<comment type="subcellular location">
    <subcellularLocation>
        <location evidence="1 9">Cell inner membrane</location>
        <topology evidence="1 9">Multi-pass membrane protein</topology>
    </subcellularLocation>
</comment>
<sequence>MNADNPVLKTLTPIARLLALLAGYLLLGLAILVTAEILLRRFMNISLQGGDEFGGYVLAILAAFGFSYALIERAHTRVEILVERVGWRTQSLLNLVSSWCIAVMAAFMAWRAYATLDESLEFQSLSGTPLMTPLWQPQGIWFVGLLFFGVVATAIAVHSTLLILRDPRRLNRLYGIKTLDEIIEEETVITEDNTGAIKP</sequence>
<keyword evidence="5 9" id="KW-0812">Transmembrane</keyword>
<evidence type="ECO:0000256" key="6">
    <source>
        <dbReference type="ARBA" id="ARBA00022989"/>
    </source>
</evidence>
<dbReference type="Proteomes" id="UP001274321">
    <property type="component" value="Unassembled WGS sequence"/>
</dbReference>
<keyword evidence="6 9" id="KW-1133">Transmembrane helix</keyword>
<name>A0ABU4RMA7_9HYPH</name>
<evidence type="ECO:0000256" key="4">
    <source>
        <dbReference type="ARBA" id="ARBA00022519"/>
    </source>
</evidence>
<feature type="domain" description="Tripartite ATP-independent periplasmic transporters DctQ component" evidence="10">
    <location>
        <begin position="29"/>
        <end position="156"/>
    </location>
</feature>
<feature type="transmembrane region" description="Helical" evidence="9">
    <location>
        <begin position="53"/>
        <end position="71"/>
    </location>
</feature>
<keyword evidence="12" id="KW-1185">Reference proteome</keyword>
<evidence type="ECO:0000256" key="3">
    <source>
        <dbReference type="ARBA" id="ARBA00022475"/>
    </source>
</evidence>
<proteinExistence type="inferred from homology"/>
<comment type="subunit">
    <text evidence="9">The complex comprises the extracytoplasmic solute receptor protein and the two transmembrane proteins.</text>
</comment>
<evidence type="ECO:0000256" key="9">
    <source>
        <dbReference type="RuleBase" id="RU369079"/>
    </source>
</evidence>
<comment type="function">
    <text evidence="9">Part of the tripartite ATP-independent periplasmic (TRAP) transport system.</text>
</comment>
<evidence type="ECO:0000256" key="8">
    <source>
        <dbReference type="ARBA" id="ARBA00038436"/>
    </source>
</evidence>
<gene>
    <name evidence="11" type="ORF">SCD90_07735</name>
</gene>
<dbReference type="Pfam" id="PF04290">
    <property type="entry name" value="DctQ"/>
    <property type="match status" value="1"/>
</dbReference>
<dbReference type="PANTHER" id="PTHR35011">
    <property type="entry name" value="2,3-DIKETO-L-GULONATE TRAP TRANSPORTER SMALL PERMEASE PROTEIN YIAM"/>
    <property type="match status" value="1"/>
</dbReference>
<evidence type="ECO:0000256" key="1">
    <source>
        <dbReference type="ARBA" id="ARBA00004429"/>
    </source>
</evidence>
<evidence type="ECO:0000256" key="7">
    <source>
        <dbReference type="ARBA" id="ARBA00023136"/>
    </source>
</evidence>
<evidence type="ECO:0000313" key="12">
    <source>
        <dbReference type="Proteomes" id="UP001274321"/>
    </source>
</evidence>
<dbReference type="RefSeq" id="WP_319844070.1">
    <property type="nucleotide sequence ID" value="NZ_JAXAFJ010000003.1"/>
</dbReference>
<dbReference type="PANTHER" id="PTHR35011:SF2">
    <property type="entry name" value="2,3-DIKETO-L-GULONATE TRAP TRANSPORTER SMALL PERMEASE PROTEIN YIAM"/>
    <property type="match status" value="1"/>
</dbReference>
<feature type="transmembrane region" description="Helical" evidence="9">
    <location>
        <begin position="140"/>
        <end position="164"/>
    </location>
</feature>
<keyword evidence="2 9" id="KW-0813">Transport</keyword>
<keyword evidence="3" id="KW-1003">Cell membrane</keyword>
<keyword evidence="4 9" id="KW-0997">Cell inner membrane</keyword>
<organism evidence="11 12">
    <name type="scientific">Terrihabitans rhizophilus</name>
    <dbReference type="NCBI Taxonomy" id="3092662"/>
    <lineage>
        <taxon>Bacteria</taxon>
        <taxon>Pseudomonadati</taxon>
        <taxon>Pseudomonadota</taxon>
        <taxon>Alphaproteobacteria</taxon>
        <taxon>Hyphomicrobiales</taxon>
        <taxon>Terrihabitans</taxon>
    </lineage>
</organism>
<reference evidence="11 12" key="1">
    <citation type="submission" date="2023-11" db="EMBL/GenBank/DDBJ databases">
        <authorList>
            <person name="Bao R."/>
        </authorList>
    </citation>
    <scope>NUCLEOTIDE SEQUENCE [LARGE SCALE GENOMIC DNA]</scope>
    <source>
        <strain evidence="11 12">PJ23</strain>
    </source>
</reference>
<evidence type="ECO:0000259" key="10">
    <source>
        <dbReference type="Pfam" id="PF04290"/>
    </source>
</evidence>
<dbReference type="EMBL" id="JAXAFJ010000003">
    <property type="protein sequence ID" value="MDX6805952.1"/>
    <property type="molecule type" value="Genomic_DNA"/>
</dbReference>
<dbReference type="InterPro" id="IPR055348">
    <property type="entry name" value="DctQ"/>
</dbReference>